<evidence type="ECO:0000313" key="6">
    <source>
        <dbReference type="Proteomes" id="UP001178507"/>
    </source>
</evidence>
<feature type="region of interest" description="Disordered" evidence="3">
    <location>
        <begin position="260"/>
        <end position="282"/>
    </location>
</feature>
<keyword evidence="1" id="KW-0106">Calcium</keyword>
<dbReference type="GO" id="GO:0005509">
    <property type="term" value="F:calcium ion binding"/>
    <property type="evidence" value="ECO:0007669"/>
    <property type="project" value="InterPro"/>
</dbReference>
<evidence type="ECO:0000313" key="5">
    <source>
        <dbReference type="EMBL" id="CAJ1378953.1"/>
    </source>
</evidence>
<keyword evidence="6" id="KW-1185">Reference proteome</keyword>
<feature type="region of interest" description="Disordered" evidence="3">
    <location>
        <begin position="76"/>
        <end position="98"/>
    </location>
</feature>
<feature type="coiled-coil region" evidence="2">
    <location>
        <begin position="329"/>
        <end position="388"/>
    </location>
</feature>
<gene>
    <name evidence="5" type="ORF">EVOR1521_LOCUS7331</name>
</gene>
<evidence type="ECO:0000256" key="1">
    <source>
        <dbReference type="ARBA" id="ARBA00022837"/>
    </source>
</evidence>
<protein>
    <recommendedName>
        <fullName evidence="4">EF-hand domain-containing protein</fullName>
    </recommendedName>
</protein>
<dbReference type="SUPFAM" id="SSF47473">
    <property type="entry name" value="EF-hand"/>
    <property type="match status" value="1"/>
</dbReference>
<feature type="coiled-coil region" evidence="2">
    <location>
        <begin position="557"/>
        <end position="586"/>
    </location>
</feature>
<dbReference type="AlphaFoldDB" id="A0AA36I0U9"/>
<accession>A0AA36I0U9</accession>
<keyword evidence="2" id="KW-0175">Coiled coil</keyword>
<evidence type="ECO:0000256" key="3">
    <source>
        <dbReference type="SAM" id="MobiDB-lite"/>
    </source>
</evidence>
<reference evidence="5" key="1">
    <citation type="submission" date="2023-08" db="EMBL/GenBank/DDBJ databases">
        <authorList>
            <person name="Chen Y."/>
            <person name="Shah S."/>
            <person name="Dougan E. K."/>
            <person name="Thang M."/>
            <person name="Chan C."/>
        </authorList>
    </citation>
    <scope>NUCLEOTIDE SEQUENCE</scope>
</reference>
<evidence type="ECO:0000256" key="2">
    <source>
        <dbReference type="SAM" id="Coils"/>
    </source>
</evidence>
<evidence type="ECO:0000259" key="4">
    <source>
        <dbReference type="PROSITE" id="PS50222"/>
    </source>
</evidence>
<sequence length="875" mass="98158">MAGYMMPGYGMQQQSYGMPQVQMTPEQQQQQQMQQYQQQMQQQQQLQQQQYQQYQQQYGQQPQYQQYAQQAQQQQQQQQPQQQQPQQQQQQAGGGQGPLAVAGCADATVGNIVRGTFNLQTENHGRPVYKKNEPVANNPTLDVLIYFWDERDGANFCGWWFGPKVGGDQVWAYNSERSATPPSTGWRVPYDGAVDPSFVISPAGQGYGQAYGAQYGQQGYGGQAYAQQPGYPQQYQQQQMQQQQMQQQQYQQQQMQQQQMMQQKQREEEMARRRQEEQRREQQGVMTCQQILQKLQAVTPETYDHIKDEVEKMVMQKLPECGTQAEAMKAEAMQQFQVAQMRVEQIKQQRAEEERLNAERSEEAKKLLAELSTLVDKAEQDTAELKTAAAPVLEAKSMSEEEAKTAGKAVSEVSVAAKASCKACSDFIVERKVGIDCVKPPHLAAIREEQLKLQGRIQECYKVVVSATISAKVMIDKAIRKTQAEKVFEKRASAFDKYNSRKDQVFTADDIVLYAKGEFSFVLSKESAANIVKKFGDGKSVPRARFQRIKVAVGIAREEDASRLRREEAERKRLALEAKKKAIEADVQKVLDTLQEVEPTIAKAEEAGKAEHLSKEYLAGTPDKEAVATALAAADSTLKDAQSELSDVRSRLTDMVSSADEDVKQYVQMETRKVDLKVQSMNARLQGTSVAADRGRSFLQHLEVLELQAAKLEVAKLLRSKKLDAEELFKAADKDADGTVNLADFNSFLESCENCQVSGEKIEKVFNHLSDGNGLSKESLYLASRTYYSVVSDIVITDQQGLEGETLRRLELKELLELLEGPVVVESAGLQRVKCRTIDGTEGWVTLTGNNGTSYLQVSEGVLQASGEVGLELES</sequence>
<dbReference type="EMBL" id="CAUJNA010000582">
    <property type="protein sequence ID" value="CAJ1378953.1"/>
    <property type="molecule type" value="Genomic_DNA"/>
</dbReference>
<dbReference type="PROSITE" id="PS50222">
    <property type="entry name" value="EF_HAND_2"/>
    <property type="match status" value="1"/>
</dbReference>
<feature type="coiled-coil region" evidence="2">
    <location>
        <begin position="26"/>
        <end position="57"/>
    </location>
</feature>
<dbReference type="InterPro" id="IPR011992">
    <property type="entry name" value="EF-hand-dom_pair"/>
</dbReference>
<dbReference type="Gene3D" id="1.10.238.10">
    <property type="entry name" value="EF-hand"/>
    <property type="match status" value="1"/>
</dbReference>
<dbReference type="Proteomes" id="UP001178507">
    <property type="component" value="Unassembled WGS sequence"/>
</dbReference>
<comment type="caution">
    <text evidence="5">The sequence shown here is derived from an EMBL/GenBank/DDBJ whole genome shotgun (WGS) entry which is preliminary data.</text>
</comment>
<feature type="domain" description="EF-hand" evidence="4">
    <location>
        <begin position="720"/>
        <end position="755"/>
    </location>
</feature>
<name>A0AA36I0U9_9DINO</name>
<feature type="compositionally biased region" description="Low complexity" evidence="3">
    <location>
        <begin position="76"/>
        <end position="91"/>
    </location>
</feature>
<dbReference type="PROSITE" id="PS00018">
    <property type="entry name" value="EF_HAND_1"/>
    <property type="match status" value="1"/>
</dbReference>
<dbReference type="InterPro" id="IPR018247">
    <property type="entry name" value="EF_Hand_1_Ca_BS"/>
</dbReference>
<proteinExistence type="predicted"/>
<organism evidence="5 6">
    <name type="scientific">Effrenium voratum</name>
    <dbReference type="NCBI Taxonomy" id="2562239"/>
    <lineage>
        <taxon>Eukaryota</taxon>
        <taxon>Sar</taxon>
        <taxon>Alveolata</taxon>
        <taxon>Dinophyceae</taxon>
        <taxon>Suessiales</taxon>
        <taxon>Symbiodiniaceae</taxon>
        <taxon>Effrenium</taxon>
    </lineage>
</organism>
<dbReference type="InterPro" id="IPR002048">
    <property type="entry name" value="EF_hand_dom"/>
</dbReference>
<feature type="compositionally biased region" description="Basic and acidic residues" evidence="3">
    <location>
        <begin position="264"/>
        <end position="282"/>
    </location>
</feature>